<dbReference type="Pfam" id="PF14012">
    <property type="entry name" value="DUF4229"/>
    <property type="match status" value="1"/>
</dbReference>
<name>A0ABW4Q5I6_9MICC</name>
<dbReference type="Proteomes" id="UP001597307">
    <property type="component" value="Unassembled WGS sequence"/>
</dbReference>
<comment type="caution">
    <text evidence="3">The sequence shown here is derived from an EMBL/GenBank/DDBJ whole genome shotgun (WGS) entry which is preliminary data.</text>
</comment>
<sequence length="98" mass="11005">MPFFKFTALRLGLVVVFFVISYWLGLGAIFSAVIAAILAWCVTYLFFREMRDAASASLQRRFRDGAPPQRNLSELDDAAAEDSYDPNATVNADRKPRP</sequence>
<keyword evidence="2" id="KW-1133">Transmembrane helix</keyword>
<protein>
    <submittedName>
        <fullName evidence="3">DUF4229 domain-containing protein</fullName>
    </submittedName>
</protein>
<evidence type="ECO:0000256" key="1">
    <source>
        <dbReference type="SAM" id="MobiDB-lite"/>
    </source>
</evidence>
<feature type="transmembrane region" description="Helical" evidence="2">
    <location>
        <begin position="29"/>
        <end position="47"/>
    </location>
</feature>
<evidence type="ECO:0000313" key="3">
    <source>
        <dbReference type="EMBL" id="MFD1846207.1"/>
    </source>
</evidence>
<reference evidence="4" key="1">
    <citation type="journal article" date="2019" name="Int. J. Syst. Evol. Microbiol.">
        <title>The Global Catalogue of Microorganisms (GCM) 10K type strain sequencing project: providing services to taxonomists for standard genome sequencing and annotation.</title>
        <authorList>
            <consortium name="The Broad Institute Genomics Platform"/>
            <consortium name="The Broad Institute Genome Sequencing Center for Infectious Disease"/>
            <person name="Wu L."/>
            <person name="Ma J."/>
        </authorList>
    </citation>
    <scope>NUCLEOTIDE SEQUENCE [LARGE SCALE GENOMIC DNA]</scope>
    <source>
        <strain evidence="4">JCM 11496</strain>
    </source>
</reference>
<evidence type="ECO:0000256" key="2">
    <source>
        <dbReference type="SAM" id="Phobius"/>
    </source>
</evidence>
<organism evidence="3 4">
    <name type="scientific">Arthrobacter flavus</name>
    <dbReference type="NCBI Taxonomy" id="95172"/>
    <lineage>
        <taxon>Bacteria</taxon>
        <taxon>Bacillati</taxon>
        <taxon>Actinomycetota</taxon>
        <taxon>Actinomycetes</taxon>
        <taxon>Micrococcales</taxon>
        <taxon>Micrococcaceae</taxon>
        <taxon>Arthrobacter</taxon>
    </lineage>
</organism>
<evidence type="ECO:0000313" key="4">
    <source>
        <dbReference type="Proteomes" id="UP001597307"/>
    </source>
</evidence>
<keyword evidence="4" id="KW-1185">Reference proteome</keyword>
<feature type="compositionally biased region" description="Acidic residues" evidence="1">
    <location>
        <begin position="74"/>
        <end position="84"/>
    </location>
</feature>
<keyword evidence="2" id="KW-0812">Transmembrane</keyword>
<dbReference type="InterPro" id="IPR025323">
    <property type="entry name" value="DUF4229"/>
</dbReference>
<keyword evidence="2" id="KW-0472">Membrane</keyword>
<dbReference type="RefSeq" id="WP_343879978.1">
    <property type="nucleotide sequence ID" value="NZ_BAAAIJ010000047.1"/>
</dbReference>
<proteinExistence type="predicted"/>
<dbReference type="EMBL" id="JBHUGA010000011">
    <property type="protein sequence ID" value="MFD1846207.1"/>
    <property type="molecule type" value="Genomic_DNA"/>
</dbReference>
<feature type="region of interest" description="Disordered" evidence="1">
    <location>
        <begin position="64"/>
        <end position="98"/>
    </location>
</feature>
<gene>
    <name evidence="3" type="ORF">ACFSFX_06300</name>
</gene>
<accession>A0ABW4Q5I6</accession>